<dbReference type="InterPro" id="IPR008778">
    <property type="entry name" value="Pirin_C_dom"/>
</dbReference>
<feature type="domain" description="Pirin C-terminal" evidence="1">
    <location>
        <begin position="11"/>
        <end position="82"/>
    </location>
</feature>
<dbReference type="EMBL" id="FUXU01000095">
    <property type="protein sequence ID" value="SKA67729.1"/>
    <property type="molecule type" value="Genomic_DNA"/>
</dbReference>
<gene>
    <name evidence="2" type="ORF">SAMN02745132_04227</name>
</gene>
<dbReference type="OrthoDB" id="9780903at2"/>
<dbReference type="PANTHER" id="PTHR13903:SF8">
    <property type="entry name" value="PIRIN"/>
    <property type="match status" value="1"/>
</dbReference>
<dbReference type="PANTHER" id="PTHR13903">
    <property type="entry name" value="PIRIN-RELATED"/>
    <property type="match status" value="1"/>
</dbReference>
<evidence type="ECO:0000313" key="3">
    <source>
        <dbReference type="Proteomes" id="UP000190162"/>
    </source>
</evidence>
<keyword evidence="3" id="KW-1185">Reference proteome</keyword>
<evidence type="ECO:0000313" key="2">
    <source>
        <dbReference type="EMBL" id="SKA67729.1"/>
    </source>
</evidence>
<name>A0A1T4VS26_9GAMM</name>
<dbReference type="AlphaFoldDB" id="A0A1T4VS26"/>
<dbReference type="InterPro" id="IPR012093">
    <property type="entry name" value="Pirin"/>
</dbReference>
<dbReference type="Proteomes" id="UP000190162">
    <property type="component" value="Unassembled WGS sequence"/>
</dbReference>
<dbReference type="InterPro" id="IPR011051">
    <property type="entry name" value="RmlC_Cupin_sf"/>
</dbReference>
<protein>
    <submittedName>
        <fullName evidence="2">Pirin C-terminal cupin domain-containing protein</fullName>
    </submittedName>
</protein>
<dbReference type="SUPFAM" id="SSF51182">
    <property type="entry name" value="RmlC-like cupins"/>
    <property type="match status" value="1"/>
</dbReference>
<dbReference type="Pfam" id="PF05726">
    <property type="entry name" value="Pirin_C"/>
    <property type="match status" value="1"/>
</dbReference>
<dbReference type="InterPro" id="IPR014710">
    <property type="entry name" value="RmlC-like_jellyroll"/>
</dbReference>
<proteinExistence type="predicted"/>
<accession>A0A1T4VS26</accession>
<reference evidence="3" key="1">
    <citation type="submission" date="2017-02" db="EMBL/GenBank/DDBJ databases">
        <authorList>
            <person name="Varghese N."/>
            <person name="Submissions S."/>
        </authorList>
    </citation>
    <scope>NUCLEOTIDE SEQUENCE [LARGE SCALE GENOMIC DNA]</scope>
    <source>
        <strain evidence="3">DSM 22720</strain>
    </source>
</reference>
<evidence type="ECO:0000259" key="1">
    <source>
        <dbReference type="Pfam" id="PF05726"/>
    </source>
</evidence>
<organism evidence="2 3">
    <name type="scientific">Enterovibrio nigricans DSM 22720</name>
    <dbReference type="NCBI Taxonomy" id="1121868"/>
    <lineage>
        <taxon>Bacteria</taxon>
        <taxon>Pseudomonadati</taxon>
        <taxon>Pseudomonadota</taxon>
        <taxon>Gammaproteobacteria</taxon>
        <taxon>Vibrionales</taxon>
        <taxon>Vibrionaceae</taxon>
        <taxon>Enterovibrio</taxon>
    </lineage>
</organism>
<sequence length="85" mass="9122">MSSNRIKQQSHGEIQIGADLVKAGHWVSLGEGDSVTFKAIKNAGVLILAGQPIDEPVAHYGPFVMNSMEEINQAIADYQNGVLTD</sequence>
<dbReference type="Gene3D" id="2.60.120.10">
    <property type="entry name" value="Jelly Rolls"/>
    <property type="match status" value="2"/>
</dbReference>